<dbReference type="OrthoDB" id="276591at2"/>
<feature type="signal peptide" evidence="2">
    <location>
        <begin position="1"/>
        <end position="16"/>
    </location>
</feature>
<evidence type="ECO:0000256" key="1">
    <source>
        <dbReference type="SAM" id="MobiDB-lite"/>
    </source>
</evidence>
<feature type="chain" id="PRO_5022914167" evidence="2">
    <location>
        <begin position="17"/>
        <end position="171"/>
    </location>
</feature>
<proteinExistence type="predicted"/>
<comment type="caution">
    <text evidence="3">The sequence shown here is derived from an EMBL/GenBank/DDBJ whole genome shotgun (WGS) entry which is preliminary data.</text>
</comment>
<accession>A0A5C5ZZY5</accession>
<organism evidence="3 4">
    <name type="scientific">Botrimarina colliarenosi</name>
    <dbReference type="NCBI Taxonomy" id="2528001"/>
    <lineage>
        <taxon>Bacteria</taxon>
        <taxon>Pseudomonadati</taxon>
        <taxon>Planctomycetota</taxon>
        <taxon>Planctomycetia</taxon>
        <taxon>Pirellulales</taxon>
        <taxon>Lacipirellulaceae</taxon>
        <taxon>Botrimarina</taxon>
    </lineage>
</organism>
<evidence type="ECO:0000313" key="3">
    <source>
        <dbReference type="EMBL" id="TWT92869.1"/>
    </source>
</evidence>
<dbReference type="EMBL" id="SJPR01000009">
    <property type="protein sequence ID" value="TWT92869.1"/>
    <property type="molecule type" value="Genomic_DNA"/>
</dbReference>
<dbReference type="AlphaFoldDB" id="A0A5C5ZZY5"/>
<dbReference type="Proteomes" id="UP000317421">
    <property type="component" value="Unassembled WGS sequence"/>
</dbReference>
<keyword evidence="4" id="KW-1185">Reference proteome</keyword>
<reference evidence="3 4" key="1">
    <citation type="submission" date="2019-02" db="EMBL/GenBank/DDBJ databases">
        <title>Deep-cultivation of Planctomycetes and their phenomic and genomic characterization uncovers novel biology.</title>
        <authorList>
            <person name="Wiegand S."/>
            <person name="Jogler M."/>
            <person name="Boedeker C."/>
            <person name="Pinto D."/>
            <person name="Vollmers J."/>
            <person name="Rivas-Marin E."/>
            <person name="Kohn T."/>
            <person name="Peeters S.H."/>
            <person name="Heuer A."/>
            <person name="Rast P."/>
            <person name="Oberbeckmann S."/>
            <person name="Bunk B."/>
            <person name="Jeske O."/>
            <person name="Meyerdierks A."/>
            <person name="Storesund J.E."/>
            <person name="Kallscheuer N."/>
            <person name="Luecker S."/>
            <person name="Lage O.M."/>
            <person name="Pohl T."/>
            <person name="Merkel B.J."/>
            <person name="Hornburger P."/>
            <person name="Mueller R.-W."/>
            <person name="Bruemmer F."/>
            <person name="Labrenz M."/>
            <person name="Spormann A.M."/>
            <person name="Op Den Camp H."/>
            <person name="Overmann J."/>
            <person name="Amann R."/>
            <person name="Jetten M.S.M."/>
            <person name="Mascher T."/>
            <person name="Medema M.H."/>
            <person name="Devos D.P."/>
            <person name="Kaster A.-K."/>
            <person name="Ovreas L."/>
            <person name="Rohde M."/>
            <person name="Galperin M.Y."/>
            <person name="Jogler C."/>
        </authorList>
    </citation>
    <scope>NUCLEOTIDE SEQUENCE [LARGE SCALE GENOMIC DNA]</scope>
    <source>
        <strain evidence="3 4">Pla108</strain>
    </source>
</reference>
<name>A0A5C5ZZY5_9BACT</name>
<evidence type="ECO:0000256" key="2">
    <source>
        <dbReference type="SAM" id="SignalP"/>
    </source>
</evidence>
<protein>
    <submittedName>
        <fullName evidence="3">Uncharacterized protein</fullName>
    </submittedName>
</protein>
<feature type="compositionally biased region" description="Basic and acidic residues" evidence="1">
    <location>
        <begin position="31"/>
        <end position="47"/>
    </location>
</feature>
<keyword evidence="2" id="KW-0732">Signal</keyword>
<sequence precursor="true">MRLFIAAALLSAVVHALPTRVAAAPGQAQAGHDHAAHDHAAHDHAEAGPHGGALFELGAEAYHAELVLDEKMDQVTVVLLDSAASRQVAISEPYLLVNVRGGGKPRQYRLAPLYAQGKPASGPTAMYALVSKPLMGDLHRHDASAKLVVRVAGKPYSTSLEHDHDHSGHNH</sequence>
<evidence type="ECO:0000313" key="4">
    <source>
        <dbReference type="Proteomes" id="UP000317421"/>
    </source>
</evidence>
<feature type="region of interest" description="Disordered" evidence="1">
    <location>
        <begin position="25"/>
        <end position="49"/>
    </location>
</feature>
<gene>
    <name evidence="3" type="ORF">Pla108_40090</name>
</gene>
<dbReference type="RefSeq" id="WP_146446686.1">
    <property type="nucleotide sequence ID" value="NZ_SJPR01000009.1"/>
</dbReference>